<reference evidence="2" key="1">
    <citation type="submission" date="2020-08" db="EMBL/GenBank/DDBJ databases">
        <title>Plant Genome Project.</title>
        <authorList>
            <person name="Zhang R.-G."/>
        </authorList>
    </citation>
    <scope>NUCLEOTIDE SEQUENCE</scope>
    <source>
        <strain evidence="2">WSP0</strain>
        <tissue evidence="2">Leaf</tissue>
    </source>
</reference>
<feature type="region of interest" description="Disordered" evidence="1">
    <location>
        <begin position="12"/>
        <end position="64"/>
    </location>
</feature>
<feature type="compositionally biased region" description="Low complexity" evidence="1">
    <location>
        <begin position="25"/>
        <end position="38"/>
    </location>
</feature>
<dbReference type="Proteomes" id="UP000823749">
    <property type="component" value="Chromosome 4"/>
</dbReference>
<evidence type="ECO:0000313" key="2">
    <source>
        <dbReference type="EMBL" id="KAG5553707.1"/>
    </source>
</evidence>
<dbReference type="EMBL" id="JACTNZ010000004">
    <property type="protein sequence ID" value="KAG5553707.1"/>
    <property type="molecule type" value="Genomic_DNA"/>
</dbReference>
<gene>
    <name evidence="2" type="ORF">RHGRI_011558</name>
</gene>
<comment type="caution">
    <text evidence="2">The sequence shown here is derived from an EMBL/GenBank/DDBJ whole genome shotgun (WGS) entry which is preliminary data.</text>
</comment>
<sequence>MSYRLNLAAMVSRVGSRTPSDSLGSTPPSRALASSSPAHRVLEQARQNKRPRREAFGQDNEEDQLSVRQLQECNHTPSMIPPPPSITTAPSSSELLPVWAPSFQRGDRPINVGDSAGSLETAIAFAHAL</sequence>
<name>A0AAV6KNC2_9ERIC</name>
<feature type="compositionally biased region" description="Polar residues" evidence="1">
    <location>
        <begin position="15"/>
        <end position="24"/>
    </location>
</feature>
<protein>
    <submittedName>
        <fullName evidence="2">Uncharacterized protein</fullName>
    </submittedName>
</protein>
<organism evidence="2 3">
    <name type="scientific">Rhododendron griersonianum</name>
    <dbReference type="NCBI Taxonomy" id="479676"/>
    <lineage>
        <taxon>Eukaryota</taxon>
        <taxon>Viridiplantae</taxon>
        <taxon>Streptophyta</taxon>
        <taxon>Embryophyta</taxon>
        <taxon>Tracheophyta</taxon>
        <taxon>Spermatophyta</taxon>
        <taxon>Magnoliopsida</taxon>
        <taxon>eudicotyledons</taxon>
        <taxon>Gunneridae</taxon>
        <taxon>Pentapetalae</taxon>
        <taxon>asterids</taxon>
        <taxon>Ericales</taxon>
        <taxon>Ericaceae</taxon>
        <taxon>Ericoideae</taxon>
        <taxon>Rhodoreae</taxon>
        <taxon>Rhododendron</taxon>
    </lineage>
</organism>
<keyword evidence="3" id="KW-1185">Reference proteome</keyword>
<evidence type="ECO:0000313" key="3">
    <source>
        <dbReference type="Proteomes" id="UP000823749"/>
    </source>
</evidence>
<accession>A0AAV6KNC2</accession>
<feature type="region of interest" description="Disordered" evidence="1">
    <location>
        <begin position="74"/>
        <end position="93"/>
    </location>
</feature>
<proteinExistence type="predicted"/>
<evidence type="ECO:0000256" key="1">
    <source>
        <dbReference type="SAM" id="MobiDB-lite"/>
    </source>
</evidence>
<dbReference type="AlphaFoldDB" id="A0AAV6KNC2"/>